<dbReference type="Gene3D" id="1.10.1040.10">
    <property type="entry name" value="N-(1-d-carboxylethyl)-l-norvaline Dehydrogenase, domain 2"/>
    <property type="match status" value="1"/>
</dbReference>
<dbReference type="InterPro" id="IPR013328">
    <property type="entry name" value="6PGD_dom2"/>
</dbReference>
<feature type="transmembrane region" description="Helical" evidence="2">
    <location>
        <begin position="7"/>
        <end position="28"/>
    </location>
</feature>
<keyword evidence="2" id="KW-0812">Transmembrane</keyword>
<dbReference type="Pfam" id="PF02737">
    <property type="entry name" value="3HCDH_N"/>
    <property type="match status" value="1"/>
</dbReference>
<keyword evidence="2" id="KW-1133">Transmembrane helix</keyword>
<keyword evidence="2" id="KW-0472">Membrane</keyword>
<feature type="domain" description="3-hydroxyacyl-CoA dehydrogenase C-terminal" evidence="3">
    <location>
        <begin position="184"/>
        <end position="283"/>
    </location>
</feature>
<dbReference type="InterPro" id="IPR022694">
    <property type="entry name" value="3-OHacyl-CoA_DH"/>
</dbReference>
<evidence type="ECO:0000259" key="3">
    <source>
        <dbReference type="Pfam" id="PF00725"/>
    </source>
</evidence>
<feature type="domain" description="3-hydroxyacyl-CoA dehydrogenase NAD binding" evidence="4">
    <location>
        <begin position="7"/>
        <end position="179"/>
    </location>
</feature>
<dbReference type="EMBL" id="JBDPGJ010000002">
    <property type="protein sequence ID" value="MEX0405265.1"/>
    <property type="molecule type" value="Genomic_DNA"/>
</dbReference>
<dbReference type="InterPro" id="IPR008927">
    <property type="entry name" value="6-PGluconate_DH-like_C_sf"/>
</dbReference>
<dbReference type="Pfam" id="PF00725">
    <property type="entry name" value="3HCDH"/>
    <property type="match status" value="1"/>
</dbReference>
<dbReference type="SUPFAM" id="SSF48179">
    <property type="entry name" value="6-phosphogluconate dehydrogenase C-terminal domain-like"/>
    <property type="match status" value="1"/>
</dbReference>
<dbReference type="PANTHER" id="PTHR48075:SF5">
    <property type="entry name" value="3-HYDROXYBUTYRYL-COA DEHYDROGENASE"/>
    <property type="match status" value="1"/>
</dbReference>
<accession>A0ABV3SG22</accession>
<keyword evidence="6" id="KW-1185">Reference proteome</keyword>
<dbReference type="PANTHER" id="PTHR48075">
    <property type="entry name" value="3-HYDROXYACYL-COA DEHYDROGENASE FAMILY PROTEIN"/>
    <property type="match status" value="1"/>
</dbReference>
<keyword evidence="1" id="KW-0560">Oxidoreductase</keyword>
<dbReference type="InterPro" id="IPR006176">
    <property type="entry name" value="3-OHacyl-CoA_DH_NAD-bd"/>
</dbReference>
<dbReference type="InterPro" id="IPR006108">
    <property type="entry name" value="3HC_DH_C"/>
</dbReference>
<reference evidence="5 6" key="1">
    <citation type="submission" date="2024-05" db="EMBL/GenBank/DDBJ databases">
        <authorList>
            <person name="Jiang F."/>
        </authorList>
    </citation>
    <scope>NUCLEOTIDE SEQUENCE [LARGE SCALE GENOMIC DNA]</scope>
    <source>
        <strain evidence="5 6">LZ166</strain>
    </source>
</reference>
<evidence type="ECO:0000259" key="4">
    <source>
        <dbReference type="Pfam" id="PF02737"/>
    </source>
</evidence>
<dbReference type="Proteomes" id="UP001556692">
    <property type="component" value="Unassembled WGS sequence"/>
</dbReference>
<dbReference type="SUPFAM" id="SSF51735">
    <property type="entry name" value="NAD(P)-binding Rossmann-fold domains"/>
    <property type="match status" value="1"/>
</dbReference>
<organism evidence="5 6">
    <name type="scientific">Aquibium pacificus</name>
    <dbReference type="NCBI Taxonomy" id="3153579"/>
    <lineage>
        <taxon>Bacteria</taxon>
        <taxon>Pseudomonadati</taxon>
        <taxon>Pseudomonadota</taxon>
        <taxon>Alphaproteobacteria</taxon>
        <taxon>Hyphomicrobiales</taxon>
        <taxon>Phyllobacteriaceae</taxon>
        <taxon>Aquibium</taxon>
    </lineage>
</organism>
<dbReference type="PIRSF" id="PIRSF000105">
    <property type="entry name" value="HCDH"/>
    <property type="match status" value="1"/>
</dbReference>
<evidence type="ECO:0000256" key="1">
    <source>
        <dbReference type="ARBA" id="ARBA00023002"/>
    </source>
</evidence>
<name>A0ABV3SG22_9HYPH</name>
<dbReference type="Gene3D" id="3.40.50.720">
    <property type="entry name" value="NAD(P)-binding Rossmann-like Domain"/>
    <property type="match status" value="1"/>
</dbReference>
<sequence length="326" mass="36234">MQSSNRISIVGAGFMGSVIATLYARYGYQVVLHDEDVSALDAYGERALPIVERLASAEHPADWILSNVTMERTLEAAVDGAFLVHEIVQEDLALKQHLFEKLDRVCEPDVVLATNTSSFLLTDICRRVRHRERVLGIHYVTPAHIVRAVEIIAAEFTPPALVDWGRTFLETIDHIGIACLERPGFLVNRIQFAMQSEIHRIMDEGLASREDIDAAVRLSLGPRLALWGPLLTEDLVASKKTALAVTDYLHQQTGDPNFASRPVLHKLVEDGRLGAASGKGWYEFDLDHASIVSRRDSQLQELLDWLRQKNAVQNIGIRSGSVANSL</sequence>
<evidence type="ECO:0000313" key="5">
    <source>
        <dbReference type="EMBL" id="MEX0405265.1"/>
    </source>
</evidence>
<evidence type="ECO:0000256" key="2">
    <source>
        <dbReference type="SAM" id="Phobius"/>
    </source>
</evidence>
<protein>
    <submittedName>
        <fullName evidence="5">3-hydroxyacyl-CoA dehydrogenase family protein</fullName>
    </submittedName>
</protein>
<evidence type="ECO:0000313" key="6">
    <source>
        <dbReference type="Proteomes" id="UP001556692"/>
    </source>
</evidence>
<proteinExistence type="predicted"/>
<gene>
    <name evidence="5" type="ORF">ABGN05_06275</name>
</gene>
<comment type="caution">
    <text evidence="5">The sequence shown here is derived from an EMBL/GenBank/DDBJ whole genome shotgun (WGS) entry which is preliminary data.</text>
</comment>
<dbReference type="RefSeq" id="WP_367953168.1">
    <property type="nucleotide sequence ID" value="NZ_JBDPGJ010000002.1"/>
</dbReference>
<dbReference type="InterPro" id="IPR036291">
    <property type="entry name" value="NAD(P)-bd_dom_sf"/>
</dbReference>